<dbReference type="OrthoDB" id="4505774at2759"/>
<evidence type="ECO:0000313" key="3">
    <source>
        <dbReference type="Proteomes" id="UP001147747"/>
    </source>
</evidence>
<proteinExistence type="predicted"/>
<gene>
    <name evidence="2" type="ORF">N7509_001563</name>
</gene>
<keyword evidence="3" id="KW-1185">Reference proteome</keyword>
<comment type="caution">
    <text evidence="2">The sequence shown here is derived from an EMBL/GenBank/DDBJ whole genome shotgun (WGS) entry which is preliminary data.</text>
</comment>
<dbReference type="EMBL" id="JAPZBU010000004">
    <property type="protein sequence ID" value="KAJ5407680.1"/>
    <property type="molecule type" value="Genomic_DNA"/>
</dbReference>
<dbReference type="AlphaFoldDB" id="A0A9W9W7Q3"/>
<reference evidence="2" key="1">
    <citation type="submission" date="2022-12" db="EMBL/GenBank/DDBJ databases">
        <authorList>
            <person name="Petersen C."/>
        </authorList>
    </citation>
    <scope>NUCLEOTIDE SEQUENCE</scope>
    <source>
        <strain evidence="2">IBT 29677</strain>
    </source>
</reference>
<dbReference type="GeneID" id="81365180"/>
<evidence type="ECO:0000256" key="1">
    <source>
        <dbReference type="SAM" id="MobiDB-lite"/>
    </source>
</evidence>
<dbReference type="RefSeq" id="XP_056491995.1">
    <property type="nucleotide sequence ID" value="XM_056626200.1"/>
</dbReference>
<accession>A0A9W9W7Q3</accession>
<dbReference type="Proteomes" id="UP001147747">
    <property type="component" value="Unassembled WGS sequence"/>
</dbReference>
<evidence type="ECO:0000313" key="2">
    <source>
        <dbReference type="EMBL" id="KAJ5407680.1"/>
    </source>
</evidence>
<feature type="region of interest" description="Disordered" evidence="1">
    <location>
        <begin position="37"/>
        <end position="56"/>
    </location>
</feature>
<reference evidence="2" key="2">
    <citation type="journal article" date="2023" name="IMA Fungus">
        <title>Comparative genomic study of the Penicillium genus elucidates a diverse pangenome and 15 lateral gene transfer events.</title>
        <authorList>
            <person name="Petersen C."/>
            <person name="Sorensen T."/>
            <person name="Nielsen M.R."/>
            <person name="Sondergaard T.E."/>
            <person name="Sorensen J.L."/>
            <person name="Fitzpatrick D.A."/>
            <person name="Frisvad J.C."/>
            <person name="Nielsen K.L."/>
        </authorList>
    </citation>
    <scope>NUCLEOTIDE SEQUENCE</scope>
    <source>
        <strain evidence="2">IBT 29677</strain>
    </source>
</reference>
<name>A0A9W9W7Q3_9EURO</name>
<organism evidence="2 3">
    <name type="scientific">Penicillium cosmopolitanum</name>
    <dbReference type="NCBI Taxonomy" id="1131564"/>
    <lineage>
        <taxon>Eukaryota</taxon>
        <taxon>Fungi</taxon>
        <taxon>Dikarya</taxon>
        <taxon>Ascomycota</taxon>
        <taxon>Pezizomycotina</taxon>
        <taxon>Eurotiomycetes</taxon>
        <taxon>Eurotiomycetidae</taxon>
        <taxon>Eurotiales</taxon>
        <taxon>Aspergillaceae</taxon>
        <taxon>Penicillium</taxon>
    </lineage>
</organism>
<protein>
    <submittedName>
        <fullName evidence="2">Uncharacterized protein</fullName>
    </submittedName>
</protein>
<sequence>MGGNIERNDKRLQDIAQQNAKHAHLQRRVHPFEFLAQRNSGGGVSDKSTPPTPAITTGMPHITVQIQQSHSSSPQSHPKQGFETVLIGPLIELPEALEGKVQLNGFEAAEIILT</sequence>